<dbReference type="SMART" id="SM00342">
    <property type="entry name" value="HTH_ARAC"/>
    <property type="match status" value="1"/>
</dbReference>
<sequence>MSNNRYQLKQKSGSRDSNNLLYVSSSQYGADWHSALHTHACTELFYCVCGIGEFRADGTKFPVGSDDLVIINPNVKHTEISFPSNPLEYIVLGVDGLTFTFSNKDSDAYAILNYREYRDEIIFYLRELLREAQEQPRDWENVCRNLFAVLLTKIQRHTNYEIDTVPAPRINKDCAAAKRYIDEHFIEPVTLDLITEHIHVNKYYLAHEFKKTYGISPMSYLNEKRIKESEYMLQNTDYSLAQIASMLGFSSPSYFSQSFRRAKDMSPAEYRKQIKNI</sequence>
<feature type="domain" description="HTH araC/xylS-type" evidence="4">
    <location>
        <begin position="175"/>
        <end position="273"/>
    </location>
</feature>
<dbReference type="InterPro" id="IPR014710">
    <property type="entry name" value="RmlC-like_jellyroll"/>
</dbReference>
<evidence type="ECO:0000313" key="5">
    <source>
        <dbReference type="EMBL" id="HIV61652.1"/>
    </source>
</evidence>
<dbReference type="InterPro" id="IPR018062">
    <property type="entry name" value="HTH_AraC-typ_CS"/>
</dbReference>
<evidence type="ECO:0000256" key="1">
    <source>
        <dbReference type="ARBA" id="ARBA00023015"/>
    </source>
</evidence>
<dbReference type="SUPFAM" id="SSF51215">
    <property type="entry name" value="Regulatory protein AraC"/>
    <property type="match status" value="1"/>
</dbReference>
<accession>A0A9D1PGN0</accession>
<name>A0A9D1PGN0_9FIRM</name>
<organism evidence="5 6">
    <name type="scientific">Candidatus Butyricicoccus avistercoris</name>
    <dbReference type="NCBI Taxonomy" id="2838518"/>
    <lineage>
        <taxon>Bacteria</taxon>
        <taxon>Bacillati</taxon>
        <taxon>Bacillota</taxon>
        <taxon>Clostridia</taxon>
        <taxon>Eubacteriales</taxon>
        <taxon>Butyricicoccaceae</taxon>
        <taxon>Butyricicoccus</taxon>
    </lineage>
</organism>
<evidence type="ECO:0000256" key="3">
    <source>
        <dbReference type="ARBA" id="ARBA00023163"/>
    </source>
</evidence>
<dbReference type="InterPro" id="IPR020449">
    <property type="entry name" value="Tscrpt_reg_AraC-type_HTH"/>
</dbReference>
<dbReference type="Pfam" id="PF12833">
    <property type="entry name" value="HTH_18"/>
    <property type="match status" value="1"/>
</dbReference>
<evidence type="ECO:0000256" key="2">
    <source>
        <dbReference type="ARBA" id="ARBA00023125"/>
    </source>
</evidence>
<dbReference type="PROSITE" id="PS00041">
    <property type="entry name" value="HTH_ARAC_FAMILY_1"/>
    <property type="match status" value="1"/>
</dbReference>
<keyword evidence="3" id="KW-0804">Transcription</keyword>
<comment type="caution">
    <text evidence="5">The sequence shown here is derived from an EMBL/GenBank/DDBJ whole genome shotgun (WGS) entry which is preliminary data.</text>
</comment>
<dbReference type="PANTHER" id="PTHR43280">
    <property type="entry name" value="ARAC-FAMILY TRANSCRIPTIONAL REGULATOR"/>
    <property type="match status" value="1"/>
</dbReference>
<dbReference type="GO" id="GO:0003700">
    <property type="term" value="F:DNA-binding transcription factor activity"/>
    <property type="evidence" value="ECO:0007669"/>
    <property type="project" value="InterPro"/>
</dbReference>
<reference evidence="5" key="1">
    <citation type="journal article" date="2021" name="PeerJ">
        <title>Extensive microbial diversity within the chicken gut microbiome revealed by metagenomics and culture.</title>
        <authorList>
            <person name="Gilroy R."/>
            <person name="Ravi A."/>
            <person name="Getino M."/>
            <person name="Pursley I."/>
            <person name="Horton D.L."/>
            <person name="Alikhan N.F."/>
            <person name="Baker D."/>
            <person name="Gharbi K."/>
            <person name="Hall N."/>
            <person name="Watson M."/>
            <person name="Adriaenssens E.M."/>
            <person name="Foster-Nyarko E."/>
            <person name="Jarju S."/>
            <person name="Secka A."/>
            <person name="Antonio M."/>
            <person name="Oren A."/>
            <person name="Chaudhuri R.R."/>
            <person name="La Ragione R."/>
            <person name="Hildebrand F."/>
            <person name="Pallen M.J."/>
        </authorList>
    </citation>
    <scope>NUCLEOTIDE SEQUENCE</scope>
    <source>
        <strain evidence="5">CHK193-4272</strain>
    </source>
</reference>
<evidence type="ECO:0000259" key="4">
    <source>
        <dbReference type="PROSITE" id="PS01124"/>
    </source>
</evidence>
<dbReference type="Proteomes" id="UP000886808">
    <property type="component" value="Unassembled WGS sequence"/>
</dbReference>
<dbReference type="EMBL" id="DXIE01000016">
    <property type="protein sequence ID" value="HIV61652.1"/>
    <property type="molecule type" value="Genomic_DNA"/>
</dbReference>
<dbReference type="Gene3D" id="1.10.10.60">
    <property type="entry name" value="Homeodomain-like"/>
    <property type="match status" value="2"/>
</dbReference>
<keyword evidence="2" id="KW-0238">DNA-binding</keyword>
<protein>
    <submittedName>
        <fullName evidence="5">AraC family transcriptional regulator</fullName>
    </submittedName>
</protein>
<dbReference type="GO" id="GO:0043565">
    <property type="term" value="F:sequence-specific DNA binding"/>
    <property type="evidence" value="ECO:0007669"/>
    <property type="project" value="InterPro"/>
</dbReference>
<dbReference type="InterPro" id="IPR018060">
    <property type="entry name" value="HTH_AraC"/>
</dbReference>
<dbReference type="Pfam" id="PF02311">
    <property type="entry name" value="AraC_binding"/>
    <property type="match status" value="1"/>
</dbReference>
<dbReference type="SUPFAM" id="SSF46689">
    <property type="entry name" value="Homeodomain-like"/>
    <property type="match status" value="2"/>
</dbReference>
<dbReference type="InterPro" id="IPR009057">
    <property type="entry name" value="Homeodomain-like_sf"/>
</dbReference>
<dbReference type="PANTHER" id="PTHR43280:SF2">
    <property type="entry name" value="HTH-TYPE TRANSCRIPTIONAL REGULATOR EXSA"/>
    <property type="match status" value="1"/>
</dbReference>
<dbReference type="Gene3D" id="2.60.120.10">
    <property type="entry name" value="Jelly Rolls"/>
    <property type="match status" value="1"/>
</dbReference>
<dbReference type="PROSITE" id="PS01124">
    <property type="entry name" value="HTH_ARAC_FAMILY_2"/>
    <property type="match status" value="1"/>
</dbReference>
<proteinExistence type="predicted"/>
<dbReference type="PRINTS" id="PR00032">
    <property type="entry name" value="HTHARAC"/>
</dbReference>
<dbReference type="InterPro" id="IPR037923">
    <property type="entry name" value="HTH-like"/>
</dbReference>
<dbReference type="InterPro" id="IPR003313">
    <property type="entry name" value="AraC-bd"/>
</dbReference>
<gene>
    <name evidence="5" type="ORF">H9746_02215</name>
</gene>
<evidence type="ECO:0000313" key="6">
    <source>
        <dbReference type="Proteomes" id="UP000886808"/>
    </source>
</evidence>
<dbReference type="AlphaFoldDB" id="A0A9D1PGN0"/>
<keyword evidence="1" id="KW-0805">Transcription regulation</keyword>
<reference evidence="5" key="2">
    <citation type="submission" date="2021-04" db="EMBL/GenBank/DDBJ databases">
        <authorList>
            <person name="Gilroy R."/>
        </authorList>
    </citation>
    <scope>NUCLEOTIDE SEQUENCE</scope>
    <source>
        <strain evidence="5">CHK193-4272</strain>
    </source>
</reference>